<dbReference type="AlphaFoldDB" id="A0A024GEM2"/>
<evidence type="ECO:0000313" key="1">
    <source>
        <dbReference type="EMBL" id="CCI44945.1"/>
    </source>
</evidence>
<reference evidence="1 2" key="1">
    <citation type="submission" date="2012-05" db="EMBL/GenBank/DDBJ databases">
        <title>Recombination and specialization in a pathogen metapopulation.</title>
        <authorList>
            <person name="Gardiner A."/>
            <person name="Kemen E."/>
            <person name="Schultz-Larsen T."/>
            <person name="MacLean D."/>
            <person name="Van Oosterhout C."/>
            <person name="Jones J.D.G."/>
        </authorList>
    </citation>
    <scope>NUCLEOTIDE SEQUENCE [LARGE SCALE GENOMIC DNA]</scope>
    <source>
        <strain evidence="1 2">Ac Nc2</strain>
    </source>
</reference>
<evidence type="ECO:0000313" key="2">
    <source>
        <dbReference type="Proteomes" id="UP000053237"/>
    </source>
</evidence>
<gene>
    <name evidence="1" type="ORF">BN9_057920</name>
</gene>
<dbReference type="OrthoDB" id="165412at2759"/>
<sequence>MYRRHSDPAAFHLPSIRNKRLHSLTSHPHSSLPSIADMLASHDTEYALPERIERPRSRTYPLLSYQNQILTPLISEDMSPWPSATQYCSILTQYQERLLSGLTSDVSHRVGTHQIPSYPEIPIFDFGVDARGVPMHPTFIYTNPVSCMYFLPCTKLLGRGSFGFPRHYEEANTHESGTKHFASKEFEWRKMSFVTALPKQNASVRYVTATCFVKTDSTQVSRTKKVFRMHAVMLANGQGTGEIGRYVLVHIRAGASKRTGVRTSKAHAIKASKNALENTLEKLRKHQ</sequence>
<protein>
    <submittedName>
        <fullName evidence="1">Uncharacterized protein</fullName>
    </submittedName>
</protein>
<dbReference type="InParanoid" id="A0A024GEM2"/>
<name>A0A024GEM2_9STRA</name>
<organism evidence="1 2">
    <name type="scientific">Albugo candida</name>
    <dbReference type="NCBI Taxonomy" id="65357"/>
    <lineage>
        <taxon>Eukaryota</taxon>
        <taxon>Sar</taxon>
        <taxon>Stramenopiles</taxon>
        <taxon>Oomycota</taxon>
        <taxon>Peronosporomycetes</taxon>
        <taxon>Albuginales</taxon>
        <taxon>Albuginaceae</taxon>
        <taxon>Albugo</taxon>
    </lineage>
</organism>
<proteinExistence type="predicted"/>
<dbReference type="EMBL" id="CAIX01000084">
    <property type="protein sequence ID" value="CCI44945.1"/>
    <property type="molecule type" value="Genomic_DNA"/>
</dbReference>
<comment type="caution">
    <text evidence="1">The sequence shown here is derived from an EMBL/GenBank/DDBJ whole genome shotgun (WGS) entry which is preliminary data.</text>
</comment>
<accession>A0A024GEM2</accession>
<keyword evidence="2" id="KW-1185">Reference proteome</keyword>
<dbReference type="Proteomes" id="UP000053237">
    <property type="component" value="Unassembled WGS sequence"/>
</dbReference>